<proteinExistence type="predicted"/>
<reference evidence="2" key="3">
    <citation type="submission" date="2025-08" db="UniProtKB">
        <authorList>
            <consortium name="RefSeq"/>
        </authorList>
    </citation>
    <scope>IDENTIFICATION</scope>
    <source>
        <strain evidence="2">CBS 342.82</strain>
    </source>
</reference>
<evidence type="ECO:0000313" key="2">
    <source>
        <dbReference type="RefSeq" id="XP_033464926.1"/>
    </source>
</evidence>
<gene>
    <name evidence="2" type="ORF">K489DRAFT_376047</name>
</gene>
<protein>
    <submittedName>
        <fullName evidence="2">Uncharacterized protein</fullName>
    </submittedName>
</protein>
<dbReference type="RefSeq" id="XP_033464926.1">
    <property type="nucleotide sequence ID" value="XM_033603824.1"/>
</dbReference>
<reference evidence="2" key="2">
    <citation type="submission" date="2020-04" db="EMBL/GenBank/DDBJ databases">
        <authorList>
            <consortium name="NCBI Genome Project"/>
        </authorList>
    </citation>
    <scope>NUCLEOTIDE SEQUENCE</scope>
    <source>
        <strain evidence="2">CBS 342.82</strain>
    </source>
</reference>
<organism evidence="2">
    <name type="scientific">Dissoconium aciculare CBS 342.82</name>
    <dbReference type="NCBI Taxonomy" id="1314786"/>
    <lineage>
        <taxon>Eukaryota</taxon>
        <taxon>Fungi</taxon>
        <taxon>Dikarya</taxon>
        <taxon>Ascomycota</taxon>
        <taxon>Pezizomycotina</taxon>
        <taxon>Dothideomycetes</taxon>
        <taxon>Dothideomycetidae</taxon>
        <taxon>Mycosphaerellales</taxon>
        <taxon>Dissoconiaceae</taxon>
        <taxon>Dissoconium</taxon>
    </lineage>
</organism>
<dbReference type="Proteomes" id="UP000504637">
    <property type="component" value="Unplaced"/>
</dbReference>
<reference evidence="2" key="1">
    <citation type="submission" date="2020-01" db="EMBL/GenBank/DDBJ databases">
        <authorList>
            <consortium name="DOE Joint Genome Institute"/>
            <person name="Haridas S."/>
            <person name="Albert R."/>
            <person name="Binder M."/>
            <person name="Bloem J."/>
            <person name="Labutti K."/>
            <person name="Salamov A."/>
            <person name="Andreopoulos B."/>
            <person name="Baker S.E."/>
            <person name="Barry K."/>
            <person name="Bills G."/>
            <person name="Bluhm B.H."/>
            <person name="Cannon C."/>
            <person name="Castanera R."/>
            <person name="Culley D.E."/>
            <person name="Daum C."/>
            <person name="Ezra D."/>
            <person name="Gonzalez J.B."/>
            <person name="Henrissat B."/>
            <person name="Kuo A."/>
            <person name="Liang C."/>
            <person name="Lipzen A."/>
            <person name="Lutzoni F."/>
            <person name="Magnuson J."/>
            <person name="Mondo S."/>
            <person name="Nolan M."/>
            <person name="Ohm R."/>
            <person name="Pangilinan J."/>
            <person name="Park H.-J."/>
            <person name="Ramirez L."/>
            <person name="Alfaro M."/>
            <person name="Sun H."/>
            <person name="Tritt A."/>
            <person name="Yoshinaga Y."/>
            <person name="Zwiers L.-H."/>
            <person name="Turgeon B.G."/>
            <person name="Goodwin S.B."/>
            <person name="Spatafora J.W."/>
            <person name="Crous P.W."/>
            <person name="Grigoriev I.V."/>
        </authorList>
    </citation>
    <scope>NUCLEOTIDE SEQUENCE</scope>
    <source>
        <strain evidence="2">CBS 342.82</strain>
    </source>
</reference>
<evidence type="ECO:0000313" key="1">
    <source>
        <dbReference type="Proteomes" id="UP000504637"/>
    </source>
</evidence>
<sequence>MSSDPPSLENLDIADFDPHVCAKLYNQLVEKAAALRPEFFNPANAHPVPNDDIAQGSSPEWPIADRVTPEVAAFVKECRLYDGIVADTLLMPFINPLSLGFFLMYRDWFDDEDSKNYLCLCRESHDGEGGLFLDQTTGRARFISFPRGEGDGSYDAWVPLQEIFENWLDMWDLGHICLDYDGDDPTDPNYIGGPCFMNWHPENVSELDRTLETWTRLLDGITARMPAESFIQDDEQTPWISEIPLHVDMRSGVAQRYTFTKGFLERARRPPQLKSGRPFCIAPGLTVPSVQALELGLSSITSQIIFPTLATRDSNEAEGIHLIHGGHPRMDHVSYFAQGVGGRIDSNHSDWKLFQPFDDSNTYIDCPWNPHRRLRLVDILEMLIAYVEQDGWTIGADGVEGFLEFLKDTAKNSMTLPWQHVML</sequence>
<name>A0A6J3MJ23_9PEZI</name>
<keyword evidence="1" id="KW-1185">Reference proteome</keyword>
<dbReference type="GeneID" id="54361624"/>
<accession>A0A6J3MJ23</accession>
<dbReference type="AlphaFoldDB" id="A0A6J3MJ23"/>
<dbReference type="OrthoDB" id="3029470at2759"/>